<name>A0A6A5H844_CAERE</name>
<sequence length="303" mass="35915">MITAMKIGANMDEERMRDKFWDQEEKEKKVSPIPFLLQINKLTVPSNGEMKITVTNPSKEEQITIFEFDSYFFTLFSEDFKLFKGYQDWHFDSIKRGINVLAPGETVTFQLKTRNHDPKNPRDNPQYRYSKPAGYFNVHHRKYDKGEEAKLGKIQNMINVDDFLEEKGKVWAVCEQDFEFENDKTEKFEYFKMGHQAMLQYRYEMETADQGEFCSQIYHIFTMRQSKWNFQRGLEGRSVTFIPETSSKDIESKFVTENRKFEFDLLYADEPRKKTNLTPAEKATEARQKKEGKKKKNPCCSIS</sequence>
<dbReference type="KEGG" id="crq:GCK72_011311"/>
<dbReference type="RefSeq" id="XP_053587940.1">
    <property type="nucleotide sequence ID" value="XM_053728363.1"/>
</dbReference>
<proteinExistence type="predicted"/>
<protein>
    <submittedName>
        <fullName evidence="2">Uncharacterized protein</fullName>
    </submittedName>
</protein>
<evidence type="ECO:0000256" key="1">
    <source>
        <dbReference type="SAM" id="MobiDB-lite"/>
    </source>
</evidence>
<dbReference type="GeneID" id="78775158"/>
<accession>A0A6A5H844</accession>
<organism evidence="2 3">
    <name type="scientific">Caenorhabditis remanei</name>
    <name type="common">Caenorhabditis vulgaris</name>
    <dbReference type="NCBI Taxonomy" id="31234"/>
    <lineage>
        <taxon>Eukaryota</taxon>
        <taxon>Metazoa</taxon>
        <taxon>Ecdysozoa</taxon>
        <taxon>Nematoda</taxon>
        <taxon>Chromadorea</taxon>
        <taxon>Rhabditida</taxon>
        <taxon>Rhabditina</taxon>
        <taxon>Rhabditomorpha</taxon>
        <taxon>Rhabditoidea</taxon>
        <taxon>Rhabditidae</taxon>
        <taxon>Peloderinae</taxon>
        <taxon>Caenorhabditis</taxon>
    </lineage>
</organism>
<evidence type="ECO:0000313" key="3">
    <source>
        <dbReference type="Proteomes" id="UP000483820"/>
    </source>
</evidence>
<reference evidence="2 3" key="1">
    <citation type="submission" date="2019-12" db="EMBL/GenBank/DDBJ databases">
        <title>Chromosome-level assembly of the Caenorhabditis remanei genome.</title>
        <authorList>
            <person name="Teterina A.A."/>
            <person name="Willis J.H."/>
            <person name="Phillips P.C."/>
        </authorList>
    </citation>
    <scope>NUCLEOTIDE SEQUENCE [LARGE SCALE GENOMIC DNA]</scope>
    <source>
        <strain evidence="2 3">PX506</strain>
        <tissue evidence="2">Whole organism</tissue>
    </source>
</reference>
<dbReference type="EMBL" id="WUAV01000003">
    <property type="protein sequence ID" value="KAF1763046.1"/>
    <property type="molecule type" value="Genomic_DNA"/>
</dbReference>
<comment type="caution">
    <text evidence="2">The sequence shown here is derived from an EMBL/GenBank/DDBJ whole genome shotgun (WGS) entry which is preliminary data.</text>
</comment>
<dbReference type="CTD" id="78775158"/>
<feature type="region of interest" description="Disordered" evidence="1">
    <location>
        <begin position="274"/>
        <end position="303"/>
    </location>
</feature>
<dbReference type="AlphaFoldDB" id="A0A6A5H844"/>
<dbReference type="Proteomes" id="UP000483820">
    <property type="component" value="Chromosome III"/>
</dbReference>
<evidence type="ECO:0000313" key="2">
    <source>
        <dbReference type="EMBL" id="KAF1763046.1"/>
    </source>
</evidence>
<gene>
    <name evidence="2" type="ORF">GCK72_011311</name>
</gene>